<name>K2SUM2_MACPH</name>
<dbReference type="EMBL" id="AHHD01000088">
    <property type="protein sequence ID" value="EKG20385.1"/>
    <property type="molecule type" value="Genomic_DNA"/>
</dbReference>
<reference evidence="2 3" key="1">
    <citation type="journal article" date="2012" name="BMC Genomics">
        <title>Tools to kill: Genome of one of the most destructive plant pathogenic fungi Macrophomina phaseolina.</title>
        <authorList>
            <person name="Islam M.S."/>
            <person name="Haque M.S."/>
            <person name="Islam M.M."/>
            <person name="Emdad E.M."/>
            <person name="Halim A."/>
            <person name="Hossen Q.M.M."/>
            <person name="Hossain M.Z."/>
            <person name="Ahmed B."/>
            <person name="Rahim S."/>
            <person name="Rahman M.S."/>
            <person name="Alam M.M."/>
            <person name="Hou S."/>
            <person name="Wan X."/>
            <person name="Saito J.A."/>
            <person name="Alam M."/>
        </authorList>
    </citation>
    <scope>NUCLEOTIDE SEQUENCE [LARGE SCALE GENOMIC DNA]</scope>
    <source>
        <strain evidence="2 3">MS6</strain>
    </source>
</reference>
<protein>
    <submittedName>
        <fullName evidence="2">Alcohol dehydrogenase superfamily zinc-containing</fullName>
    </submittedName>
</protein>
<accession>K2SUM2</accession>
<dbReference type="VEuPathDB" id="FungiDB:MPH_02311"/>
<organism evidence="2 3">
    <name type="scientific">Macrophomina phaseolina (strain MS6)</name>
    <name type="common">Charcoal rot fungus</name>
    <dbReference type="NCBI Taxonomy" id="1126212"/>
    <lineage>
        <taxon>Eukaryota</taxon>
        <taxon>Fungi</taxon>
        <taxon>Dikarya</taxon>
        <taxon>Ascomycota</taxon>
        <taxon>Pezizomycotina</taxon>
        <taxon>Dothideomycetes</taxon>
        <taxon>Dothideomycetes incertae sedis</taxon>
        <taxon>Botryosphaeriales</taxon>
        <taxon>Botryosphaeriaceae</taxon>
        <taxon>Macrophomina</taxon>
    </lineage>
</organism>
<dbReference type="InterPro" id="IPR011032">
    <property type="entry name" value="GroES-like_sf"/>
</dbReference>
<dbReference type="InterPro" id="IPR036291">
    <property type="entry name" value="NAD(P)-bd_dom_sf"/>
</dbReference>
<evidence type="ECO:0000313" key="2">
    <source>
        <dbReference type="EMBL" id="EKG20385.1"/>
    </source>
</evidence>
<dbReference type="PANTHER" id="PTHR43677">
    <property type="entry name" value="SHORT-CHAIN DEHYDROGENASE/REDUCTASE"/>
    <property type="match status" value="1"/>
</dbReference>
<feature type="region of interest" description="Disordered" evidence="1">
    <location>
        <begin position="1"/>
        <end position="27"/>
    </location>
</feature>
<dbReference type="HOGENOM" id="CLU_026673_7_0_1"/>
<gene>
    <name evidence="2" type="ORF">MPH_02311</name>
</gene>
<comment type="caution">
    <text evidence="2">The sequence shown here is derived from an EMBL/GenBank/DDBJ whole genome shotgun (WGS) entry which is preliminary data.</text>
</comment>
<dbReference type="GO" id="GO:0016491">
    <property type="term" value="F:oxidoreductase activity"/>
    <property type="evidence" value="ECO:0007669"/>
    <property type="project" value="TreeGrafter"/>
</dbReference>
<dbReference type="PANTHER" id="PTHR43677:SF11">
    <property type="entry name" value="ZINC-CONTAINING ALCOHOL DEHYDROGENASE"/>
    <property type="match status" value="1"/>
</dbReference>
<dbReference type="SUPFAM" id="SSF51735">
    <property type="entry name" value="NAD(P)-binding Rossmann-fold domains"/>
    <property type="match status" value="1"/>
</dbReference>
<dbReference type="SUPFAM" id="SSF50129">
    <property type="entry name" value="GroES-like"/>
    <property type="match status" value="1"/>
</dbReference>
<dbReference type="Proteomes" id="UP000007129">
    <property type="component" value="Unassembled WGS sequence"/>
</dbReference>
<dbReference type="InParanoid" id="K2SUM2"/>
<sequence>MKQAQVTTWGEAPKCVEVPTPEAPTSDSGQLQVRVLAAGLHQLVRGRASGIHYSANVLPHIPGADGVGQTPDGKLIYFSTITPTGGSFTQVINVPIASTVPVPDGADPVQVAGLLNPVMASWMALHARTSGRPRGFTAVIVGATGVSGTAAVSVARVFGAGKVVGVARSAAKMEGLGLDAAVELQDDPARTDYSPALDADVILDFLYGPPMLALFQALSPQKPVQYVQIGTVVERTMVFPGDVLRSKDITIRGTGPGAWSMREFAQQSPKMIEAISSGKIKPHRFQEVKLEDIEAVWGQKGGDRTVVVP</sequence>
<dbReference type="AlphaFoldDB" id="K2SUM2"/>
<proteinExistence type="predicted"/>
<dbReference type="OrthoDB" id="809632at2759"/>
<dbReference type="Gene3D" id="3.90.180.10">
    <property type="entry name" value="Medium-chain alcohol dehydrogenases, catalytic domain"/>
    <property type="match status" value="1"/>
</dbReference>
<dbReference type="STRING" id="1126212.K2SUM2"/>
<evidence type="ECO:0000313" key="3">
    <source>
        <dbReference type="Proteomes" id="UP000007129"/>
    </source>
</evidence>
<evidence type="ECO:0000256" key="1">
    <source>
        <dbReference type="SAM" id="MobiDB-lite"/>
    </source>
</evidence>
<dbReference type="eggNOG" id="ENOG502SIN0">
    <property type="taxonomic scope" value="Eukaryota"/>
</dbReference>
<dbReference type="Gene3D" id="3.40.50.720">
    <property type="entry name" value="NAD(P)-binding Rossmann-like Domain"/>
    <property type="match status" value="1"/>
</dbReference>
<dbReference type="InterPro" id="IPR051397">
    <property type="entry name" value="Zn-ADH-like_protein"/>
</dbReference>